<dbReference type="InterPro" id="IPR008271">
    <property type="entry name" value="Ser/Thr_kinase_AS"/>
</dbReference>
<keyword evidence="2" id="KW-0472">Membrane</keyword>
<dbReference type="Gene3D" id="3.30.200.20">
    <property type="entry name" value="Phosphorylase Kinase, domain 1"/>
    <property type="match status" value="1"/>
</dbReference>
<evidence type="ECO:0000256" key="1">
    <source>
        <dbReference type="SAM" id="MobiDB-lite"/>
    </source>
</evidence>
<feature type="region of interest" description="Disordered" evidence="1">
    <location>
        <begin position="561"/>
        <end position="594"/>
    </location>
</feature>
<feature type="compositionally biased region" description="Acidic residues" evidence="1">
    <location>
        <begin position="279"/>
        <end position="288"/>
    </location>
</feature>
<feature type="compositionally biased region" description="Polar residues" evidence="1">
    <location>
        <begin position="214"/>
        <end position="226"/>
    </location>
</feature>
<dbReference type="GO" id="GO:0005634">
    <property type="term" value="C:nucleus"/>
    <property type="evidence" value="ECO:0007669"/>
    <property type="project" value="TreeGrafter"/>
</dbReference>
<dbReference type="InterPro" id="IPR000719">
    <property type="entry name" value="Prot_kinase_dom"/>
</dbReference>
<feature type="transmembrane region" description="Helical" evidence="2">
    <location>
        <begin position="21"/>
        <end position="42"/>
    </location>
</feature>
<dbReference type="PANTHER" id="PTHR44167:SF30">
    <property type="entry name" value="PHOSPHORYLASE KINASE"/>
    <property type="match status" value="1"/>
</dbReference>
<dbReference type="PANTHER" id="PTHR44167">
    <property type="entry name" value="OVARIAN-SPECIFIC SERINE/THREONINE-PROTEIN KINASE LOK-RELATED"/>
    <property type="match status" value="1"/>
</dbReference>
<feature type="compositionally biased region" description="Basic and acidic residues" evidence="1">
    <location>
        <begin position="241"/>
        <end position="271"/>
    </location>
</feature>
<sequence length="1005" mass="109693">MKSQVLPGGGVGALPVFPVKPLGLVVLCFLLLLLVSEVLFLWRLQQLENDASRPSLDSLSPSTETSTKPPPSSPLEADLSASLVDAKDLLRLLSNISTVTREKTIVSENSTRVADDPGAVHSDLDTHIVSSVSSLTARPSVSDTPRLRSLQSPKAPLPPPAPSHSEASSISPSSSLTGKEEEMSLHHTPSTPPRPSSSSPAHGHRSPDSPHSPAGTTSLVSASGEVQASAVHAISTADPLEANRRTQPEERGSEKKRTSANEKRGRRDREAVSVAPAAVEDEEEVEEVEAFHDPFSEDDVALLRVPDLLVSQNATAFRMQFLSEDERRRVAKQKPLAVQGAPSRAKKKRAPDTSASASFSPPASHAYGSLRWKDVSFPASATVTHIPGHTGSFAEVYEPFLKGEDPRLLPHYLLGGSLGLTGAYGAFAAEGAYPRFSAGSTERRLKTDLASPDGAATLGHRSPARVSRHRSAERSRSSLRAGQRAAGVDGNSVDPQQQEAKGEEAARRELQRDADHVENAKGKEAENEARPTARITRSVVGNALLTREVRESSENLANLVNALDSGGSPAGEHRGALQTEDKEGGSNVPEATTPRLRLADLPKVLFSKPSRSLVKAARALERSVSSKEKQKLAGIIPFDVPVVVRSLATQKRRTVIFDGVLGAGGQGVVLLARDVDHPGLEMAVKIFRIKKKNRGASALHEIARLQRRLRWETAILKHAPRDVSSYVWSQLAHLVMPLDIVEPVEKWEHSDAEMRYWHQWLIFESFAGERKEIVKKLVTGKSGTGRSGSEDRMPNPWCDVTRLKKLHSGSGQARLDASKQIFMACMRLHDTGMVHSDIKLANYFISSEGRIFLGDYSLSRPIGDVSPCVEGTLRFLPPENMKCIRDGEKNLVLSSKKDTWAVGVALYKLWCRNFFPFDLDSLSSEHAVDRVAEVSRDELNFYPCAPDMPVAVMDLIQQMLDPNIETRPTLRDLFVSHPVFSQLRKVTLQYTLADFREEQANQKGI</sequence>
<dbReference type="SUPFAM" id="SSF56112">
    <property type="entry name" value="Protein kinase-like (PK-like)"/>
    <property type="match status" value="1"/>
</dbReference>
<dbReference type="InterPro" id="IPR011009">
    <property type="entry name" value="Kinase-like_dom_sf"/>
</dbReference>
<dbReference type="GO" id="GO:0005524">
    <property type="term" value="F:ATP binding"/>
    <property type="evidence" value="ECO:0007669"/>
    <property type="project" value="InterPro"/>
</dbReference>
<gene>
    <name evidence="4" type="ORF">BN1205_097390</name>
</gene>
<evidence type="ECO:0000313" key="4">
    <source>
        <dbReference type="EMBL" id="CEL77573.1"/>
    </source>
</evidence>
<reference evidence="4" key="1">
    <citation type="journal article" date="2015" name="PLoS ONE">
        <title>Comprehensive Evaluation of Toxoplasma gondii VEG and Neospora caninum LIV Genomes with Tachyzoite Stage Transcriptome and Proteome Defines Novel Transcript Features.</title>
        <authorList>
            <person name="Ramaprasad A."/>
            <person name="Mourier T."/>
            <person name="Naeem R."/>
            <person name="Malas T.B."/>
            <person name="Moussa E."/>
            <person name="Panigrahi A."/>
            <person name="Vermont S.J."/>
            <person name="Otto T.D."/>
            <person name="Wastling J."/>
            <person name="Pain A."/>
        </authorList>
    </citation>
    <scope>NUCLEOTIDE SEQUENCE</scope>
    <source>
        <strain evidence="4">VEG</strain>
    </source>
</reference>
<keyword evidence="2" id="KW-0812">Transmembrane</keyword>
<feature type="region of interest" description="Disordered" evidence="1">
    <location>
        <begin position="450"/>
        <end position="534"/>
    </location>
</feature>
<dbReference type="GO" id="GO:0044773">
    <property type="term" value="P:mitotic DNA damage checkpoint signaling"/>
    <property type="evidence" value="ECO:0007669"/>
    <property type="project" value="TreeGrafter"/>
</dbReference>
<feature type="region of interest" description="Disordered" evidence="1">
    <location>
        <begin position="52"/>
        <end position="77"/>
    </location>
</feature>
<dbReference type="GO" id="GO:0004674">
    <property type="term" value="F:protein serine/threonine kinase activity"/>
    <property type="evidence" value="ECO:0007669"/>
    <property type="project" value="TreeGrafter"/>
</dbReference>
<dbReference type="PROSITE" id="PS00108">
    <property type="entry name" value="PROTEIN_KINASE_ST"/>
    <property type="match status" value="1"/>
</dbReference>
<evidence type="ECO:0000259" key="3">
    <source>
        <dbReference type="PROSITE" id="PS50011"/>
    </source>
</evidence>
<feature type="compositionally biased region" description="Low complexity" evidence="1">
    <location>
        <begin position="58"/>
        <end position="67"/>
    </location>
</feature>
<keyword evidence="4" id="KW-0808">Transferase</keyword>
<feature type="compositionally biased region" description="Low complexity" evidence="1">
    <location>
        <begin position="163"/>
        <end position="176"/>
    </location>
</feature>
<feature type="domain" description="Protein kinase" evidence="3">
    <location>
        <begin position="655"/>
        <end position="980"/>
    </location>
</feature>
<keyword evidence="4" id="KW-0418">Kinase</keyword>
<accession>A0A0F7VA69</accession>
<evidence type="ECO:0000256" key="2">
    <source>
        <dbReference type="SAM" id="Phobius"/>
    </source>
</evidence>
<feature type="region of interest" description="Disordered" evidence="1">
    <location>
        <begin position="332"/>
        <end position="363"/>
    </location>
</feature>
<dbReference type="EMBL" id="LN714501">
    <property type="protein sequence ID" value="CEL77573.1"/>
    <property type="molecule type" value="Genomic_DNA"/>
</dbReference>
<dbReference type="AlphaFoldDB" id="A0A0F7VA69"/>
<feature type="compositionally biased region" description="Low complexity" evidence="1">
    <location>
        <begin position="352"/>
        <end position="363"/>
    </location>
</feature>
<feature type="region of interest" description="Disordered" evidence="1">
    <location>
        <begin position="133"/>
        <end position="290"/>
    </location>
</feature>
<feature type="compositionally biased region" description="Polar residues" evidence="1">
    <location>
        <begin position="133"/>
        <end position="143"/>
    </location>
</feature>
<dbReference type="Pfam" id="PF00069">
    <property type="entry name" value="Pkinase"/>
    <property type="match status" value="1"/>
</dbReference>
<dbReference type="SMART" id="SM00220">
    <property type="entry name" value="S_TKc"/>
    <property type="match status" value="1"/>
</dbReference>
<name>A0A0F7VA69_TOXGV</name>
<organism evidence="4">
    <name type="scientific">Toxoplasma gondii (strain ATCC 50861 / VEG)</name>
    <dbReference type="NCBI Taxonomy" id="432359"/>
    <lineage>
        <taxon>Eukaryota</taxon>
        <taxon>Sar</taxon>
        <taxon>Alveolata</taxon>
        <taxon>Apicomplexa</taxon>
        <taxon>Conoidasida</taxon>
        <taxon>Coccidia</taxon>
        <taxon>Eucoccidiorida</taxon>
        <taxon>Eimeriorina</taxon>
        <taxon>Sarcocystidae</taxon>
        <taxon>Toxoplasma</taxon>
    </lineage>
</organism>
<feature type="compositionally biased region" description="Basic and acidic residues" evidence="1">
    <location>
        <begin position="500"/>
        <end position="531"/>
    </location>
</feature>
<protein>
    <submittedName>
        <fullName evidence="4">Rhoptry kinase family protein ROP27</fullName>
    </submittedName>
</protein>
<dbReference type="PROSITE" id="PS50011">
    <property type="entry name" value="PROTEIN_KINASE_DOM"/>
    <property type="match status" value="1"/>
</dbReference>
<dbReference type="Gene3D" id="1.10.510.10">
    <property type="entry name" value="Transferase(Phosphotransferase) domain 1"/>
    <property type="match status" value="1"/>
</dbReference>
<feature type="compositionally biased region" description="Basic and acidic residues" evidence="1">
    <location>
        <begin position="571"/>
        <end position="584"/>
    </location>
</feature>
<keyword evidence="2" id="KW-1133">Transmembrane helix</keyword>
<proteinExistence type="predicted"/>